<evidence type="ECO:0000313" key="1">
    <source>
        <dbReference type="EMBL" id="WAH40757.1"/>
    </source>
</evidence>
<dbReference type="InterPro" id="IPR014931">
    <property type="entry name" value="DUF1805"/>
</dbReference>
<protein>
    <submittedName>
        <fullName evidence="1">DUF1805 domain-containing protein</fullName>
    </submittedName>
</protein>
<name>A0ABY6ZD43_9BACL</name>
<dbReference type="SUPFAM" id="SSF102891">
    <property type="entry name" value="Hypothetical protein Ta1206"/>
    <property type="match status" value="1"/>
</dbReference>
<evidence type="ECO:0000313" key="2">
    <source>
        <dbReference type="Proteomes" id="UP001164761"/>
    </source>
</evidence>
<proteinExistence type="predicted"/>
<dbReference type="Gene3D" id="3.30.1980.10">
    <property type="entry name" value="Hypothetical protein YunC"/>
    <property type="match status" value="1"/>
</dbReference>
<dbReference type="InterPro" id="IPR036493">
    <property type="entry name" value="YunC_sf"/>
</dbReference>
<dbReference type="Pfam" id="PF08827">
    <property type="entry name" value="DUF1805"/>
    <property type="match status" value="1"/>
</dbReference>
<accession>A0ABY6ZD43</accession>
<keyword evidence="2" id="KW-1185">Reference proteome</keyword>
<reference evidence="1" key="1">
    <citation type="submission" date="2022-08" db="EMBL/GenBank/DDBJ databases">
        <title>Alicyclobacillus fastidiosus DSM 17978, complete genome.</title>
        <authorList>
            <person name="Wang Q."/>
            <person name="Cai R."/>
            <person name="Wang Z."/>
        </authorList>
    </citation>
    <scope>NUCLEOTIDE SEQUENCE</scope>
    <source>
        <strain evidence="1">DSM 17978</strain>
    </source>
</reference>
<organism evidence="1 2">
    <name type="scientific">Alicyclobacillus fastidiosus</name>
    <dbReference type="NCBI Taxonomy" id="392011"/>
    <lineage>
        <taxon>Bacteria</taxon>
        <taxon>Bacillati</taxon>
        <taxon>Bacillota</taxon>
        <taxon>Bacilli</taxon>
        <taxon>Bacillales</taxon>
        <taxon>Alicyclobacillaceae</taxon>
        <taxon>Alicyclobacillus</taxon>
    </lineage>
</organism>
<dbReference type="RefSeq" id="WP_268004653.1">
    <property type="nucleotide sequence ID" value="NZ_BSUT01000001.1"/>
</dbReference>
<gene>
    <name evidence="1" type="ORF">NZD89_21035</name>
</gene>
<sequence>MMDVKPIEVQGYRFVATHVALPKTNLLTISNDTGYIMCGALDITLLREQLADRGIIAARAVGVRTMQELLDGEVESCTQGAEAIGIVPGMSMRDALAKIGAAETQAKL</sequence>
<dbReference type="Proteomes" id="UP001164761">
    <property type="component" value="Chromosome"/>
</dbReference>
<dbReference type="EMBL" id="CP104067">
    <property type="protein sequence ID" value="WAH40757.1"/>
    <property type="molecule type" value="Genomic_DNA"/>
</dbReference>